<dbReference type="PANTHER" id="PTHR12955">
    <property type="entry name" value="SARCOMA ANTIGEN NY-SAR-95-RELATED"/>
    <property type="match status" value="1"/>
</dbReference>
<feature type="region of interest" description="Disordered" evidence="9">
    <location>
        <begin position="627"/>
        <end position="708"/>
    </location>
</feature>
<sequence length="765" mass="86704">IPKMFSVSHKTVFVVDHCPYMAESSRQQVECDVLTKSRAQGVIPLAPVSKSLWTCAVECSMEYCRILYDIYPKDKLVSSFFLHLFILQVNYIVSDSEFHILNSWRREDQSTHELMSALAAVGPPNPREDPECCSILHGLVAAVEALCKITELQHERRTTLMDTADRVANRGRIICLTNAKSDTHVRMLEDCIQETILEQNKLAAGSDRLMAIQQCDLVLVHIHPQGEDTLVSDRPKKEISSLLTSEVHSVRAGRHLATKLNILVQQHFDLASTTITNIPMKEEQHANTSANYDVELLHHRDAHLEFFKSGGSSDINLNKFAYMIRITVKSSEHNGTNVCFKVHQFVFKKLKTDMSPLCCAGDLHMAGTSTRENGLKETITLKWCTPRTNSIELHYCTGAYRISPTDVNSRPSSCLTNFLLNGRSVLLEQPRKSGSKVISHMLSSHGGEIFLHVLNSNRSTLEDPPSISEGCGGRVTDYRITDFGEFMRENRLTPVSESSHDPSGKLPAERAKAQLERYTRYWPMIISQTTIFNMQAVVPLANLIVKETLSDEDVLTCQKTVYNLVDMERKNDPLPISTVGSRGKGPKRDEQYRIMWNELETLVKTHAGDTDRHQRVLDCIIACRSKPPEEEERKKRGRKREDREDKAEKNGSKETEDKSWQDSERLKGLLDKDEQESEVIKDSPDSPEPLNKKPRLSTEEVQPPERAKGPVSLLTMWTNRITAANSRKHQEFIGRVSSVNNKFELYQQLKDENGMDVHENGKATR</sequence>
<dbReference type="GO" id="GO:0032039">
    <property type="term" value="C:integrator complex"/>
    <property type="evidence" value="ECO:0007669"/>
    <property type="project" value="TreeGrafter"/>
</dbReference>
<keyword evidence="3" id="KW-0963">Cytoplasm</keyword>
<gene>
    <name evidence="10" type="primary">INTS13</name>
    <name evidence="10" type="synonym">ints13</name>
</gene>
<dbReference type="AlphaFoldDB" id="A0A671TTT8"/>
<dbReference type="GO" id="GO:0051642">
    <property type="term" value="P:centrosome localization"/>
    <property type="evidence" value="ECO:0007669"/>
    <property type="project" value="TreeGrafter"/>
</dbReference>
<reference evidence="10" key="1">
    <citation type="submission" date="2021-04" db="EMBL/GenBank/DDBJ databases">
        <authorList>
            <consortium name="Wellcome Sanger Institute Data Sharing"/>
        </authorList>
    </citation>
    <scope>NUCLEOTIDE SEQUENCE [LARGE SCALE GENOMIC DNA]</scope>
</reference>
<comment type="similarity">
    <text evidence="8">Belongs to the Integrator subunit 13 family.</text>
</comment>
<organism evidence="10 11">
    <name type="scientific">Sparus aurata</name>
    <name type="common">Gilthead sea bream</name>
    <dbReference type="NCBI Taxonomy" id="8175"/>
    <lineage>
        <taxon>Eukaryota</taxon>
        <taxon>Metazoa</taxon>
        <taxon>Chordata</taxon>
        <taxon>Craniata</taxon>
        <taxon>Vertebrata</taxon>
        <taxon>Euteleostomi</taxon>
        <taxon>Actinopterygii</taxon>
        <taxon>Neopterygii</taxon>
        <taxon>Teleostei</taxon>
        <taxon>Neoteleostei</taxon>
        <taxon>Acanthomorphata</taxon>
        <taxon>Eupercaria</taxon>
        <taxon>Spariformes</taxon>
        <taxon>Sparidae</taxon>
        <taxon>Sparus</taxon>
    </lineage>
</organism>
<dbReference type="PANTHER" id="PTHR12955:SF1">
    <property type="entry name" value="INTEGRATOR COMPLEX SUBUNIT 13"/>
    <property type="match status" value="1"/>
</dbReference>
<keyword evidence="5" id="KW-0498">Mitosis</keyword>
<evidence type="ECO:0000313" key="11">
    <source>
        <dbReference type="Proteomes" id="UP000472265"/>
    </source>
</evidence>
<dbReference type="GeneTree" id="ENSGT00390000002793"/>
<reference evidence="10" key="2">
    <citation type="submission" date="2025-08" db="UniProtKB">
        <authorList>
            <consortium name="Ensembl"/>
        </authorList>
    </citation>
    <scope>IDENTIFICATION</scope>
</reference>
<evidence type="ECO:0000256" key="8">
    <source>
        <dbReference type="ARBA" id="ARBA00061603"/>
    </source>
</evidence>
<evidence type="ECO:0000256" key="3">
    <source>
        <dbReference type="ARBA" id="ARBA00022490"/>
    </source>
</evidence>
<dbReference type="OMA" id="NCTAMHR"/>
<dbReference type="Pfam" id="PF10221">
    <property type="entry name" value="Mat89Bb"/>
    <property type="match status" value="2"/>
</dbReference>
<protein>
    <submittedName>
        <fullName evidence="10">Integrator complex subunit 13</fullName>
    </submittedName>
</protein>
<name>A0A671TTT8_SPAAU</name>
<dbReference type="GO" id="GO:0051301">
    <property type="term" value="P:cell division"/>
    <property type="evidence" value="ECO:0007669"/>
    <property type="project" value="UniProtKB-KW"/>
</dbReference>
<dbReference type="Ensembl" id="ENSSAUT00010005106.1">
    <property type="protein sequence ID" value="ENSSAUP00010004725.1"/>
    <property type="gene ID" value="ENSSAUG00010001641.1"/>
</dbReference>
<keyword evidence="4" id="KW-0132">Cell division</keyword>
<evidence type="ECO:0000256" key="4">
    <source>
        <dbReference type="ARBA" id="ARBA00022618"/>
    </source>
</evidence>
<feature type="compositionally biased region" description="Basic and acidic residues" evidence="9">
    <location>
        <begin position="627"/>
        <end position="684"/>
    </location>
</feature>
<evidence type="ECO:0000256" key="9">
    <source>
        <dbReference type="SAM" id="MobiDB-lite"/>
    </source>
</evidence>
<dbReference type="GO" id="GO:0005737">
    <property type="term" value="C:cytoplasm"/>
    <property type="evidence" value="ECO:0007669"/>
    <property type="project" value="UniProtKB-SubCell"/>
</dbReference>
<dbReference type="InterPro" id="IPR019355">
    <property type="entry name" value="Cell_cycle_regulator_Mat89Bb"/>
</dbReference>
<evidence type="ECO:0000256" key="2">
    <source>
        <dbReference type="ARBA" id="ARBA00004496"/>
    </source>
</evidence>
<comment type="subcellular location">
    <subcellularLocation>
        <location evidence="2">Cytoplasm</location>
    </subcellularLocation>
    <subcellularLocation>
        <location evidence="1">Nucleus</location>
    </subcellularLocation>
</comment>
<evidence type="ECO:0000256" key="5">
    <source>
        <dbReference type="ARBA" id="ARBA00022776"/>
    </source>
</evidence>
<dbReference type="GO" id="GO:0007346">
    <property type="term" value="P:regulation of mitotic cell cycle"/>
    <property type="evidence" value="ECO:0007669"/>
    <property type="project" value="TreeGrafter"/>
</dbReference>
<accession>A0A671TTT8</accession>
<proteinExistence type="inferred from homology"/>
<evidence type="ECO:0000256" key="7">
    <source>
        <dbReference type="ARBA" id="ARBA00023306"/>
    </source>
</evidence>
<keyword evidence="11" id="KW-1185">Reference proteome</keyword>
<dbReference type="InParanoid" id="A0A671TTT8"/>
<reference evidence="10" key="3">
    <citation type="submission" date="2025-09" db="UniProtKB">
        <authorList>
            <consortium name="Ensembl"/>
        </authorList>
    </citation>
    <scope>IDENTIFICATION</scope>
</reference>
<dbReference type="Proteomes" id="UP000472265">
    <property type="component" value="Chromosome 14"/>
</dbReference>
<evidence type="ECO:0000256" key="6">
    <source>
        <dbReference type="ARBA" id="ARBA00023242"/>
    </source>
</evidence>
<keyword evidence="7" id="KW-0131">Cell cycle</keyword>
<evidence type="ECO:0000313" key="10">
    <source>
        <dbReference type="Ensembl" id="ENSSAUP00010004725.1"/>
    </source>
</evidence>
<evidence type="ECO:0000256" key="1">
    <source>
        <dbReference type="ARBA" id="ARBA00004123"/>
    </source>
</evidence>
<keyword evidence="6" id="KW-0539">Nucleus</keyword>